<reference evidence="1" key="1">
    <citation type="submission" date="2021-03" db="EMBL/GenBank/DDBJ databases">
        <authorList>
            <consortium name="DOE Joint Genome Institute"/>
            <person name="Ahrendt S."/>
            <person name="Looney B.P."/>
            <person name="Miyauchi S."/>
            <person name="Morin E."/>
            <person name="Drula E."/>
            <person name="Courty P.E."/>
            <person name="Chicoki N."/>
            <person name="Fauchery L."/>
            <person name="Kohler A."/>
            <person name="Kuo A."/>
            <person name="Labutti K."/>
            <person name="Pangilinan J."/>
            <person name="Lipzen A."/>
            <person name="Riley R."/>
            <person name="Andreopoulos W."/>
            <person name="He G."/>
            <person name="Johnson J."/>
            <person name="Barry K.W."/>
            <person name="Grigoriev I.V."/>
            <person name="Nagy L."/>
            <person name="Hibbett D."/>
            <person name="Henrissat B."/>
            <person name="Matheny P.B."/>
            <person name="Labbe J."/>
            <person name="Martin F."/>
        </authorList>
    </citation>
    <scope>NUCLEOTIDE SEQUENCE</scope>
    <source>
        <strain evidence="1">HHB10654</strain>
    </source>
</reference>
<reference evidence="1" key="2">
    <citation type="journal article" date="2022" name="New Phytol.">
        <title>Evolutionary transition to the ectomycorrhizal habit in the genomes of a hyperdiverse lineage of mushroom-forming fungi.</title>
        <authorList>
            <person name="Looney B."/>
            <person name="Miyauchi S."/>
            <person name="Morin E."/>
            <person name="Drula E."/>
            <person name="Courty P.E."/>
            <person name="Kohler A."/>
            <person name="Kuo A."/>
            <person name="LaButti K."/>
            <person name="Pangilinan J."/>
            <person name="Lipzen A."/>
            <person name="Riley R."/>
            <person name="Andreopoulos W."/>
            <person name="He G."/>
            <person name="Johnson J."/>
            <person name="Nolan M."/>
            <person name="Tritt A."/>
            <person name="Barry K.W."/>
            <person name="Grigoriev I.V."/>
            <person name="Nagy L.G."/>
            <person name="Hibbett D."/>
            <person name="Henrissat B."/>
            <person name="Matheny P.B."/>
            <person name="Labbe J."/>
            <person name="Martin F.M."/>
        </authorList>
    </citation>
    <scope>NUCLEOTIDE SEQUENCE</scope>
    <source>
        <strain evidence="1">HHB10654</strain>
    </source>
</reference>
<proteinExistence type="predicted"/>
<evidence type="ECO:0000313" key="1">
    <source>
        <dbReference type="EMBL" id="KAI0054891.1"/>
    </source>
</evidence>
<comment type="caution">
    <text evidence="1">The sequence shown here is derived from an EMBL/GenBank/DDBJ whole genome shotgun (WGS) entry which is preliminary data.</text>
</comment>
<accession>A0ACB8SGQ9</accession>
<keyword evidence="2" id="KW-1185">Reference proteome</keyword>
<gene>
    <name evidence="1" type="ORF">BV25DRAFT_1843340</name>
</gene>
<dbReference type="Proteomes" id="UP000814140">
    <property type="component" value="Unassembled WGS sequence"/>
</dbReference>
<name>A0ACB8SGQ9_9AGAM</name>
<dbReference type="EMBL" id="MU277332">
    <property type="protein sequence ID" value="KAI0054891.1"/>
    <property type="molecule type" value="Genomic_DNA"/>
</dbReference>
<protein>
    <submittedName>
        <fullName evidence="1">Uncharacterized protein</fullName>
    </submittedName>
</protein>
<organism evidence="1 2">
    <name type="scientific">Artomyces pyxidatus</name>
    <dbReference type="NCBI Taxonomy" id="48021"/>
    <lineage>
        <taxon>Eukaryota</taxon>
        <taxon>Fungi</taxon>
        <taxon>Dikarya</taxon>
        <taxon>Basidiomycota</taxon>
        <taxon>Agaricomycotina</taxon>
        <taxon>Agaricomycetes</taxon>
        <taxon>Russulales</taxon>
        <taxon>Auriscalpiaceae</taxon>
        <taxon>Artomyces</taxon>
    </lineage>
</organism>
<evidence type="ECO:0000313" key="2">
    <source>
        <dbReference type="Proteomes" id="UP000814140"/>
    </source>
</evidence>
<sequence>MVHRTSRFPALVRTLQGISQINIVPCAGRKTALFYGPILIIQHLVKEGIPFKVRGRPPPKKPVMLVVGPLVELQNSQVSEMKEVGVKAVAVNAESLQMHGRKLFDQIQRCEWSVVLLSPERLTSKELDIILRDQEFRRNVIGLGLDELHVYESWGDALGKLRLFAHERWKSLDRSVARFLHQTLSGLTEMLDSLMEGWEYLERDGAGLFDLIDGLNTRYDERRRHSKVISAQKAARTRARKKAKLVADKAAQASPVLDARAPSSPPPPPATSDAIPHQFHPLDLAIPPATPYTPTRASRRRVSPSPCSHSRSQSMTLNEYGGSSESAFYRPDWPGLPEVNAFAPAPAPVQTELLQQYNQPYRVAMPESPRLATRSQLAAYSTRSPLTPRRSRTANYFSGYILMFTFAKAHDRTAATSGHRESAACQCEREQADTCRFR</sequence>